<keyword evidence="6" id="KW-0411">Iron-sulfur</keyword>
<evidence type="ECO:0000256" key="2">
    <source>
        <dbReference type="ARBA" id="ARBA00022714"/>
    </source>
</evidence>
<protein>
    <recommendedName>
        <fullName evidence="7">Bacterioferritin-associated ferredoxin</fullName>
    </recommendedName>
</protein>
<evidence type="ECO:0000256" key="6">
    <source>
        <dbReference type="ARBA" id="ARBA00023014"/>
    </source>
</evidence>
<dbReference type="PANTHER" id="PTHR37424">
    <property type="entry name" value="BACTERIOFERRITIN-ASSOCIATED FERREDOXIN"/>
    <property type="match status" value="1"/>
</dbReference>
<dbReference type="PANTHER" id="PTHR37424:SF1">
    <property type="entry name" value="BACTERIOFERRITIN-ASSOCIATED FERREDOXIN"/>
    <property type="match status" value="1"/>
</dbReference>
<accession>A0A7H1N0Y7</accession>
<dbReference type="KEGG" id="dvn:HQ394_08655"/>
<dbReference type="Gene3D" id="1.10.10.1100">
    <property type="entry name" value="BFD-like [2Fe-2S]-binding domain"/>
    <property type="match status" value="1"/>
</dbReference>
<keyword evidence="11" id="KW-1185">Reference proteome</keyword>
<keyword evidence="4" id="KW-0249">Electron transport</keyword>
<keyword evidence="5" id="KW-0408">Iron</keyword>
<reference evidence="10 11" key="1">
    <citation type="submission" date="2020-05" db="EMBL/GenBank/DDBJ databases">
        <title>Complete closed genome sequence of Defluviicoccus vanus.</title>
        <authorList>
            <person name="Bessarab I."/>
            <person name="Arumugam K."/>
            <person name="Maszenan A.M."/>
            <person name="Seviour R.J."/>
            <person name="Williams R.B."/>
        </authorList>
    </citation>
    <scope>NUCLEOTIDE SEQUENCE [LARGE SCALE GENOMIC DNA]</scope>
    <source>
        <strain evidence="10 11">Ben 114</strain>
    </source>
</reference>
<dbReference type="InterPro" id="IPR007419">
    <property type="entry name" value="BFD-like_2Fe2S-bd_dom"/>
</dbReference>
<keyword evidence="2" id="KW-0001">2Fe-2S</keyword>
<dbReference type="RefSeq" id="WP_190262878.1">
    <property type="nucleotide sequence ID" value="NZ_CP053923.1"/>
</dbReference>
<dbReference type="InterPro" id="IPR041854">
    <property type="entry name" value="BFD-like_2Fe2S-bd_dom_sf"/>
</dbReference>
<keyword evidence="1" id="KW-0813">Transport</keyword>
<evidence type="ECO:0000256" key="8">
    <source>
        <dbReference type="ARBA" id="ARBA00046332"/>
    </source>
</evidence>
<dbReference type="InterPro" id="IPR052371">
    <property type="entry name" value="BFD-associated_ferredoxin"/>
</dbReference>
<name>A0A7H1N0Y7_9PROT</name>
<comment type="similarity">
    <text evidence="8">Belongs to the Bfd family.</text>
</comment>
<evidence type="ECO:0000313" key="10">
    <source>
        <dbReference type="EMBL" id="QNT69373.1"/>
    </source>
</evidence>
<dbReference type="GO" id="GO:0051537">
    <property type="term" value="F:2 iron, 2 sulfur cluster binding"/>
    <property type="evidence" value="ECO:0007669"/>
    <property type="project" value="UniProtKB-KW"/>
</dbReference>
<evidence type="ECO:0000259" key="9">
    <source>
        <dbReference type="Pfam" id="PF04324"/>
    </source>
</evidence>
<dbReference type="Proteomes" id="UP000516369">
    <property type="component" value="Chromosome"/>
</dbReference>
<feature type="domain" description="BFD-like [2Fe-2S]-binding" evidence="9">
    <location>
        <begin position="2"/>
        <end position="50"/>
    </location>
</feature>
<dbReference type="GO" id="GO:0046872">
    <property type="term" value="F:metal ion binding"/>
    <property type="evidence" value="ECO:0007669"/>
    <property type="project" value="UniProtKB-KW"/>
</dbReference>
<dbReference type="EMBL" id="CP053923">
    <property type="protein sequence ID" value="QNT69373.1"/>
    <property type="molecule type" value="Genomic_DNA"/>
</dbReference>
<dbReference type="Pfam" id="PF04324">
    <property type="entry name" value="Fer2_BFD"/>
    <property type="match status" value="1"/>
</dbReference>
<evidence type="ECO:0000256" key="7">
    <source>
        <dbReference type="ARBA" id="ARBA00039386"/>
    </source>
</evidence>
<evidence type="ECO:0000256" key="5">
    <source>
        <dbReference type="ARBA" id="ARBA00023004"/>
    </source>
</evidence>
<organism evidence="10 11">
    <name type="scientific">Defluviicoccus vanus</name>
    <dbReference type="NCBI Taxonomy" id="111831"/>
    <lineage>
        <taxon>Bacteria</taxon>
        <taxon>Pseudomonadati</taxon>
        <taxon>Pseudomonadota</taxon>
        <taxon>Alphaproteobacteria</taxon>
        <taxon>Rhodospirillales</taxon>
        <taxon>Rhodospirillaceae</taxon>
        <taxon>Defluviicoccus</taxon>
    </lineage>
</organism>
<evidence type="ECO:0000256" key="4">
    <source>
        <dbReference type="ARBA" id="ARBA00022982"/>
    </source>
</evidence>
<keyword evidence="3" id="KW-0479">Metal-binding</keyword>
<dbReference type="AlphaFoldDB" id="A0A7H1N0Y7"/>
<evidence type="ECO:0000313" key="11">
    <source>
        <dbReference type="Proteomes" id="UP000516369"/>
    </source>
</evidence>
<evidence type="ECO:0000256" key="3">
    <source>
        <dbReference type="ARBA" id="ARBA00022723"/>
    </source>
</evidence>
<sequence>MIVCLCAGISDRDIRAAAAAGTRRCADVFRAKDRQPRCGSCIDLICDILGENDGRDTAGCSGGCG</sequence>
<evidence type="ECO:0000256" key="1">
    <source>
        <dbReference type="ARBA" id="ARBA00022448"/>
    </source>
</evidence>
<gene>
    <name evidence="10" type="ORF">HQ394_08655</name>
</gene>
<proteinExistence type="inferred from homology"/>